<dbReference type="EMBL" id="CP016428">
    <property type="protein sequence ID" value="ANW04156.1"/>
    <property type="molecule type" value="Genomic_DNA"/>
</dbReference>
<sequence>MKKFVHLATSFFLALGSAAIVAYAMAHLAHHSLGFPRSVLREQALICAAILLSLVAIEFLASRE</sequence>
<dbReference type="RefSeq" id="WP_065731312.1">
    <property type="nucleotide sequence ID" value="NZ_CP016428.1"/>
</dbReference>
<evidence type="ECO:0000313" key="3">
    <source>
        <dbReference type="Proteomes" id="UP000092839"/>
    </source>
</evidence>
<evidence type="ECO:0000313" key="2">
    <source>
        <dbReference type="EMBL" id="ANW04156.1"/>
    </source>
</evidence>
<dbReference type="KEGG" id="bic:LMTR13_32445"/>
<keyword evidence="1" id="KW-0472">Membrane</keyword>
<keyword evidence="3" id="KW-1185">Reference proteome</keyword>
<gene>
    <name evidence="2" type="ORF">LMTR13_32445</name>
</gene>
<proteinExistence type="predicted"/>
<reference evidence="2 3" key="1">
    <citation type="submission" date="2016-07" db="EMBL/GenBank/DDBJ databases">
        <title>Complete genome sequence of Bradyrhizobium icense LMTR 13T, a potential inoculant strain isolated from lima bean (Phaseolus lunatus) in Peru.</title>
        <authorList>
            <person name="Ormeno-Orrillo E."/>
            <person name="Duran D."/>
            <person name="Rogel M.A."/>
            <person name="Rey L."/>
            <person name="Imperial J."/>
            <person name="Ruiz-Argueso T."/>
            <person name="Martinez-Romero E."/>
        </authorList>
    </citation>
    <scope>NUCLEOTIDE SEQUENCE [LARGE SCALE GENOMIC DNA]</scope>
    <source>
        <strain evidence="2 3">LMTR 13</strain>
    </source>
</reference>
<dbReference type="Proteomes" id="UP000092839">
    <property type="component" value="Chromosome"/>
</dbReference>
<keyword evidence="1" id="KW-1133">Transmembrane helix</keyword>
<accession>A0A1B1UN34</accession>
<name>A0A1B1UN34_9BRAD</name>
<protein>
    <submittedName>
        <fullName evidence="2">Uncharacterized protein</fullName>
    </submittedName>
</protein>
<dbReference type="OrthoDB" id="8243171at2"/>
<feature type="transmembrane region" description="Helical" evidence="1">
    <location>
        <begin position="43"/>
        <end position="61"/>
    </location>
</feature>
<keyword evidence="1" id="KW-0812">Transmembrane</keyword>
<dbReference type="AlphaFoldDB" id="A0A1B1UN34"/>
<evidence type="ECO:0000256" key="1">
    <source>
        <dbReference type="SAM" id="Phobius"/>
    </source>
</evidence>
<organism evidence="2 3">
    <name type="scientific">Bradyrhizobium icense</name>
    <dbReference type="NCBI Taxonomy" id="1274631"/>
    <lineage>
        <taxon>Bacteria</taxon>
        <taxon>Pseudomonadati</taxon>
        <taxon>Pseudomonadota</taxon>
        <taxon>Alphaproteobacteria</taxon>
        <taxon>Hyphomicrobiales</taxon>
        <taxon>Nitrobacteraceae</taxon>
        <taxon>Bradyrhizobium</taxon>
    </lineage>
</organism>